<feature type="compositionally biased region" description="Pro residues" evidence="1">
    <location>
        <begin position="211"/>
        <end position="226"/>
    </location>
</feature>
<dbReference type="InterPro" id="IPR022029">
    <property type="entry name" value="YoaR-like_PG-bd"/>
</dbReference>
<name>A0A0V9UQF0_9NOCA</name>
<reference evidence="4" key="1">
    <citation type="submission" date="2015-01" db="EMBL/GenBank/DDBJ databases">
        <title>Draft genome sequence of Rhodococcus pyridinivorans strain KG-16, a hydrocarbon-degrading bacterium.</title>
        <authorList>
            <person name="Aggarwal R.K."/>
            <person name="Dawar C."/>
        </authorList>
    </citation>
    <scope>NUCLEOTIDE SEQUENCE [LARGE SCALE GENOMIC DNA]</scope>
    <source>
        <strain evidence="4">KG-16</strain>
    </source>
</reference>
<dbReference type="RefSeq" id="WP_060650352.1">
    <property type="nucleotide sequence ID" value="NZ_AZXY01000001.1"/>
</dbReference>
<gene>
    <name evidence="3" type="ORF">Z045_01830</name>
</gene>
<dbReference type="Proteomes" id="UP000053060">
    <property type="component" value="Unassembled WGS sequence"/>
</dbReference>
<dbReference type="EMBL" id="AZXY01000001">
    <property type="protein sequence ID" value="KSZ60230.1"/>
    <property type="molecule type" value="Genomic_DNA"/>
</dbReference>
<feature type="compositionally biased region" description="Low complexity" evidence="1">
    <location>
        <begin position="837"/>
        <end position="856"/>
    </location>
</feature>
<feature type="compositionally biased region" description="Basic and acidic residues" evidence="1">
    <location>
        <begin position="9"/>
        <end position="19"/>
    </location>
</feature>
<dbReference type="PATRIC" id="fig|1441730.3.peg.384"/>
<reference evidence="3 4" key="2">
    <citation type="journal article" date="2016" name="Genome Announc.">
        <title>Draft Genome Sequence of a Versatile Hydrocarbon-Degrading Bacterium, Rhodococcus pyridinivorans Strain KG-16, Collected from Oil Fields in India.</title>
        <authorList>
            <person name="Aggarwal R.K."/>
            <person name="Dawar C."/>
            <person name="Phanindranath R."/>
            <person name="Mutnuri L."/>
            <person name="Dayal A.M."/>
        </authorList>
    </citation>
    <scope>NUCLEOTIDE SEQUENCE [LARGE SCALE GENOMIC DNA]</scope>
    <source>
        <strain evidence="3 4">KG-16</strain>
    </source>
</reference>
<dbReference type="Pfam" id="PF12229">
    <property type="entry name" value="PG_binding_4"/>
    <property type="match status" value="1"/>
</dbReference>
<organism evidence="3 4">
    <name type="scientific">Rhodococcus pyridinivorans KG-16</name>
    <dbReference type="NCBI Taxonomy" id="1441730"/>
    <lineage>
        <taxon>Bacteria</taxon>
        <taxon>Bacillati</taxon>
        <taxon>Actinomycetota</taxon>
        <taxon>Actinomycetes</taxon>
        <taxon>Mycobacteriales</taxon>
        <taxon>Nocardiaceae</taxon>
        <taxon>Rhodococcus</taxon>
    </lineage>
</organism>
<sequence length="856" mass="87837">MSGSNGTDESPHEHEDARTENVGSTAESAREAEGASAPTERFEAVDPHREVAEPKASSVTEPKASSVTEPKADAEAPQPAAAETPEVSGPAETQVGEPKTEALAAPQAPTEVRADGTNQAAPTGADEPPTENVHPSEAPTAVIPVVAPGNRVPGDGSSAATDRLLRSQGEQNPAQPDPEQAGAPVPPTSTAMPSAAHPPQGDQPAQQMQAGPPPQGPPPVTPPPTGGPGGSGGDGDEPGKPGSSLPRRTIALVVGGVVALLAVFYVADLALSSGKVPRGVTVAGVEIGGMSLDAAEAELTEQLTPRLDMAVDVTAGDTQGQIVPSEAGIGIDWPATLDQVGSQPLNPFTRLASFFGNDEVGVVSTRDEAALSAAIEKAAAAAAHEPREGNIVFEDGTPVPVTPQPGQQLDVAVAGDVFAERWPYGDVSLPVESVDVTVTREGLDRALAEVAVPAVAQDLVVRGLDGAVGVLPRDAVGAVLSFVPDGSGGLQPQYNTEAAIGILAPQLAPSETEPKDARIVLDGGRPTIVPSETGEMVDWPVTLERLPDLLKEEGDRSTDAVYRKAEPELTTEGAEKLGIKEVVSEFTTSGFEYASGVNIRLAAQEINGAIVKPGETFSFNDYTGPRGAAQGYIESGIIEAGRPGKAVGGGISQLATTLYNATYFAGMEDVEHTEHSYYISRYPAAREATIYDGAIDLKFRNPFDTGVLIQTIGTSSDITVRIWGTKTVDVQSITGNRTNFTSPNTITLPAGSACIPSSGAQGFTVTDTRIVTDARTGAQISNATRTVRYDPVPIVKCISPEPEPSDEPSGGGDDATSGDTGAEDAEVEDAPVPAPESPAAEAPAVEAPAAGGTEEE</sequence>
<feature type="region of interest" description="Disordered" evidence="1">
    <location>
        <begin position="1"/>
        <end position="244"/>
    </location>
</feature>
<feature type="region of interest" description="Disordered" evidence="1">
    <location>
        <begin position="793"/>
        <end position="856"/>
    </location>
</feature>
<evidence type="ECO:0000313" key="4">
    <source>
        <dbReference type="Proteomes" id="UP000053060"/>
    </source>
</evidence>
<evidence type="ECO:0000256" key="1">
    <source>
        <dbReference type="SAM" id="MobiDB-lite"/>
    </source>
</evidence>
<proteinExistence type="predicted"/>
<evidence type="ECO:0000313" key="3">
    <source>
        <dbReference type="EMBL" id="KSZ60230.1"/>
    </source>
</evidence>
<feature type="compositionally biased region" description="Basic and acidic residues" evidence="1">
    <location>
        <begin position="40"/>
        <end position="53"/>
    </location>
</feature>
<feature type="compositionally biased region" description="Polar residues" evidence="1">
    <location>
        <begin position="57"/>
        <end position="68"/>
    </location>
</feature>
<accession>A0A0V9UQF0</accession>
<comment type="caution">
    <text evidence="3">The sequence shown here is derived from an EMBL/GenBank/DDBJ whole genome shotgun (WGS) entry which is preliminary data.</text>
</comment>
<dbReference type="InterPro" id="IPR052913">
    <property type="entry name" value="Glycopeptide_resist_protein"/>
</dbReference>
<dbReference type="Pfam" id="PF04294">
    <property type="entry name" value="VanW"/>
    <property type="match status" value="1"/>
</dbReference>
<dbReference type="PANTHER" id="PTHR35788:SF1">
    <property type="entry name" value="EXPORTED PROTEIN"/>
    <property type="match status" value="1"/>
</dbReference>
<dbReference type="PANTHER" id="PTHR35788">
    <property type="entry name" value="EXPORTED PROTEIN-RELATED"/>
    <property type="match status" value="1"/>
</dbReference>
<dbReference type="AlphaFoldDB" id="A0A0V9UQF0"/>
<feature type="domain" description="YoaR-like putative peptidoglycan binding" evidence="2">
    <location>
        <begin position="490"/>
        <end position="554"/>
    </location>
</feature>
<evidence type="ECO:0000259" key="2">
    <source>
        <dbReference type="Pfam" id="PF12229"/>
    </source>
</evidence>
<dbReference type="InterPro" id="IPR007391">
    <property type="entry name" value="Vancomycin_resist_VanW"/>
</dbReference>
<protein>
    <submittedName>
        <fullName evidence="3">Membrane protein</fullName>
    </submittedName>
</protein>
<feature type="compositionally biased region" description="Low complexity" evidence="1">
    <location>
        <begin position="75"/>
        <end position="86"/>
    </location>
</feature>
<feature type="compositionally biased region" description="Low complexity" evidence="1">
    <location>
        <begin position="198"/>
        <end position="210"/>
    </location>
</feature>